<reference evidence="2 4" key="1">
    <citation type="submission" date="2018-08" db="EMBL/GenBank/DDBJ databases">
        <title>Genomic investigation of the strawberry pathogen Phytophthora fragariae indicates pathogenicity is determined by transcriptional variation in three key races.</title>
        <authorList>
            <person name="Adams T.M."/>
            <person name="Armitage A.D."/>
            <person name="Sobczyk M.K."/>
            <person name="Bates H.J."/>
            <person name="Dunwell J.M."/>
            <person name="Nellist C.F."/>
            <person name="Harrison R.J."/>
        </authorList>
    </citation>
    <scope>NUCLEOTIDE SEQUENCE [LARGE SCALE GENOMIC DNA]</scope>
    <source>
        <strain evidence="1 3">SCRP249</strain>
        <strain evidence="2 4">SCRP333</strain>
    </source>
</reference>
<evidence type="ECO:0000313" key="2">
    <source>
        <dbReference type="EMBL" id="KAE9339477.1"/>
    </source>
</evidence>
<comment type="caution">
    <text evidence="2">The sequence shown here is derived from an EMBL/GenBank/DDBJ whole genome shotgun (WGS) entry which is preliminary data.</text>
</comment>
<evidence type="ECO:0000313" key="1">
    <source>
        <dbReference type="EMBL" id="KAE9032532.1"/>
    </source>
</evidence>
<evidence type="ECO:0000313" key="3">
    <source>
        <dbReference type="Proteomes" id="UP000429607"/>
    </source>
</evidence>
<gene>
    <name evidence="1" type="ORF">PR001_g10564</name>
    <name evidence="2" type="ORF">PR003_g10988</name>
</gene>
<protein>
    <submittedName>
        <fullName evidence="2">Uncharacterized protein</fullName>
    </submittedName>
</protein>
<proteinExistence type="predicted"/>
<sequence length="58" mass="6553">MLYKFLGATFTQVVLRMSFSGPFCARQEGNEFYTEAQPTGISASLDFTEVFQTSLYLI</sequence>
<dbReference type="EMBL" id="QXFV01000624">
    <property type="protein sequence ID" value="KAE9032532.1"/>
    <property type="molecule type" value="Genomic_DNA"/>
</dbReference>
<accession>A0A6A4FCT3</accession>
<organism evidence="2 4">
    <name type="scientific">Phytophthora rubi</name>
    <dbReference type="NCBI Taxonomy" id="129364"/>
    <lineage>
        <taxon>Eukaryota</taxon>
        <taxon>Sar</taxon>
        <taxon>Stramenopiles</taxon>
        <taxon>Oomycota</taxon>
        <taxon>Peronosporomycetes</taxon>
        <taxon>Peronosporales</taxon>
        <taxon>Peronosporaceae</taxon>
        <taxon>Phytophthora</taxon>
    </lineage>
</organism>
<name>A0A6A4FCT3_9STRA</name>
<dbReference type="Proteomes" id="UP000434957">
    <property type="component" value="Unassembled WGS sequence"/>
</dbReference>
<evidence type="ECO:0000313" key="4">
    <source>
        <dbReference type="Proteomes" id="UP000434957"/>
    </source>
</evidence>
<dbReference type="Proteomes" id="UP000429607">
    <property type="component" value="Unassembled WGS sequence"/>
</dbReference>
<dbReference type="AlphaFoldDB" id="A0A6A4FCT3"/>
<dbReference type="EMBL" id="QXFT01000617">
    <property type="protein sequence ID" value="KAE9339477.1"/>
    <property type="molecule type" value="Genomic_DNA"/>
</dbReference>
<keyword evidence="4" id="KW-1185">Reference proteome</keyword>